<dbReference type="CDD" id="cd02000">
    <property type="entry name" value="TPP_E1_PDC_ADC_BCADC"/>
    <property type="match status" value="1"/>
</dbReference>
<accession>A0ABN2YHJ5</accession>
<gene>
    <name evidence="5" type="ORF">GCM10009843_26750</name>
</gene>
<evidence type="ECO:0000256" key="3">
    <source>
        <dbReference type="ARBA" id="ARBA00023052"/>
    </source>
</evidence>
<comment type="caution">
    <text evidence="5">The sequence shown here is derived from an EMBL/GenBank/DDBJ whole genome shotgun (WGS) entry which is preliminary data.</text>
</comment>
<keyword evidence="6" id="KW-1185">Reference proteome</keyword>
<keyword evidence="3" id="KW-0786">Thiamine pyrophosphate</keyword>
<evidence type="ECO:0000259" key="4">
    <source>
        <dbReference type="Pfam" id="PF00676"/>
    </source>
</evidence>
<feature type="domain" description="Dehydrogenase E1 component" evidence="4">
    <location>
        <begin position="18"/>
        <end position="313"/>
    </location>
</feature>
<dbReference type="Proteomes" id="UP001500575">
    <property type="component" value="Unassembled WGS sequence"/>
</dbReference>
<reference evidence="5 6" key="1">
    <citation type="journal article" date="2019" name="Int. J. Syst. Evol. Microbiol.">
        <title>The Global Catalogue of Microorganisms (GCM) 10K type strain sequencing project: providing services to taxonomists for standard genome sequencing and annotation.</title>
        <authorList>
            <consortium name="The Broad Institute Genomics Platform"/>
            <consortium name="The Broad Institute Genome Sequencing Center for Infectious Disease"/>
            <person name="Wu L."/>
            <person name="Ma J."/>
        </authorList>
    </citation>
    <scope>NUCLEOTIDE SEQUENCE [LARGE SCALE GENOMIC DNA]</scope>
    <source>
        <strain evidence="5 6">JCM 16021</strain>
    </source>
</reference>
<evidence type="ECO:0000256" key="2">
    <source>
        <dbReference type="ARBA" id="ARBA00023002"/>
    </source>
</evidence>
<dbReference type="PANTHER" id="PTHR11516:SF60">
    <property type="entry name" value="PYRUVATE DEHYDROGENASE E1 COMPONENT SUBUNIT ALPHA"/>
    <property type="match status" value="1"/>
</dbReference>
<name>A0ABN2YHJ5_9ACTN</name>
<comment type="cofactor">
    <cofactor evidence="1">
        <name>thiamine diphosphate</name>
        <dbReference type="ChEBI" id="CHEBI:58937"/>
    </cofactor>
</comment>
<dbReference type="EMBL" id="BAAAQQ010000012">
    <property type="protein sequence ID" value="GAA2127390.1"/>
    <property type="molecule type" value="Genomic_DNA"/>
</dbReference>
<dbReference type="SUPFAM" id="SSF52518">
    <property type="entry name" value="Thiamin diphosphate-binding fold (THDP-binding)"/>
    <property type="match status" value="1"/>
</dbReference>
<evidence type="ECO:0000313" key="5">
    <source>
        <dbReference type="EMBL" id="GAA2127390.1"/>
    </source>
</evidence>
<dbReference type="PANTHER" id="PTHR11516">
    <property type="entry name" value="PYRUVATE DEHYDROGENASE E1 COMPONENT, ALPHA SUBUNIT BACTERIAL AND ORGANELLAR"/>
    <property type="match status" value="1"/>
</dbReference>
<dbReference type="InterPro" id="IPR050642">
    <property type="entry name" value="PDH_E1_Alpha_Subunit"/>
</dbReference>
<dbReference type="RefSeq" id="WP_344304262.1">
    <property type="nucleotide sequence ID" value="NZ_BAAAQQ010000012.1"/>
</dbReference>
<dbReference type="InterPro" id="IPR029061">
    <property type="entry name" value="THDP-binding"/>
</dbReference>
<proteinExistence type="predicted"/>
<dbReference type="Pfam" id="PF00676">
    <property type="entry name" value="E1_dh"/>
    <property type="match status" value="1"/>
</dbReference>
<keyword evidence="2" id="KW-0560">Oxidoreductase</keyword>
<dbReference type="Gene3D" id="3.40.50.970">
    <property type="match status" value="1"/>
</dbReference>
<sequence>MTHPLQDAASASETLLTMWTIRRFEEAVDDLFARGLMHGTMHLSIGQEASATGSCRALRPDDAITSTHRGHGHCIGKGADLVAMMAELLAKETGYCRGRGGSMHIADVATGNLGANGIVAGGIPIAAGAALAYKLRGEDRVVACFFGDGAANEGAFHEAVNLAAIWNLPVVFICENNKYGMSFSTEKAFAIEHISERAAGYGIPGVTVDGNDVAAVYDVVAQAVARARSGEGPTLVENVTYRWKGHSKSDKNLYRTKEEIAEWRGLDPILRFEAQIREAGLLSDEDIQHVRTQALEDMRSAVREANAAPDAQPADLLDAVFAPVTAQLGA</sequence>
<dbReference type="InterPro" id="IPR001017">
    <property type="entry name" value="DH_E1"/>
</dbReference>
<evidence type="ECO:0000256" key="1">
    <source>
        <dbReference type="ARBA" id="ARBA00001964"/>
    </source>
</evidence>
<protein>
    <submittedName>
        <fullName evidence="5">Thiamine pyrophosphate-dependent dehydrogenase E1 component subunit alpha</fullName>
    </submittedName>
</protein>
<organism evidence="5 6">
    <name type="scientific">Nocardioides bigeumensis</name>
    <dbReference type="NCBI Taxonomy" id="433657"/>
    <lineage>
        <taxon>Bacteria</taxon>
        <taxon>Bacillati</taxon>
        <taxon>Actinomycetota</taxon>
        <taxon>Actinomycetes</taxon>
        <taxon>Propionibacteriales</taxon>
        <taxon>Nocardioidaceae</taxon>
        <taxon>Nocardioides</taxon>
    </lineage>
</organism>
<evidence type="ECO:0000313" key="6">
    <source>
        <dbReference type="Proteomes" id="UP001500575"/>
    </source>
</evidence>